<keyword evidence="2" id="KW-1185">Reference proteome</keyword>
<comment type="caution">
    <text evidence="1">The sequence shown here is derived from an EMBL/GenBank/DDBJ whole genome shotgun (WGS) entry which is preliminary data.</text>
</comment>
<dbReference type="EMBL" id="WTPW01001708">
    <property type="protein sequence ID" value="KAF0419870.1"/>
    <property type="molecule type" value="Genomic_DNA"/>
</dbReference>
<dbReference type="AlphaFoldDB" id="A0A8H4A396"/>
<sequence>MRKLHNPLGAMNDQRHNIELYHNIISKLHIQIWMPSCQVRKREKEGGGSQIPQLNKIETLNEKGEQYYRRWVIDFIKNNTKAVQIDSVVQ</sequence>
<protein>
    <submittedName>
        <fullName evidence="1">Uncharacterized protein</fullName>
    </submittedName>
</protein>
<dbReference type="Proteomes" id="UP000439903">
    <property type="component" value="Unassembled WGS sequence"/>
</dbReference>
<evidence type="ECO:0000313" key="2">
    <source>
        <dbReference type="Proteomes" id="UP000439903"/>
    </source>
</evidence>
<gene>
    <name evidence="1" type="ORF">F8M41_007128</name>
</gene>
<reference evidence="1 2" key="1">
    <citation type="journal article" date="2019" name="Environ. Microbiol.">
        <title>At the nexus of three kingdoms: the genome of the mycorrhizal fungus Gigaspora margarita provides insights into plant, endobacterial and fungal interactions.</title>
        <authorList>
            <person name="Venice F."/>
            <person name="Ghignone S."/>
            <person name="Salvioli di Fossalunga A."/>
            <person name="Amselem J."/>
            <person name="Novero M."/>
            <person name="Xianan X."/>
            <person name="Sedzielewska Toro K."/>
            <person name="Morin E."/>
            <person name="Lipzen A."/>
            <person name="Grigoriev I.V."/>
            <person name="Henrissat B."/>
            <person name="Martin F.M."/>
            <person name="Bonfante P."/>
        </authorList>
    </citation>
    <scope>NUCLEOTIDE SEQUENCE [LARGE SCALE GENOMIC DNA]</scope>
    <source>
        <strain evidence="1 2">BEG34</strain>
    </source>
</reference>
<evidence type="ECO:0000313" key="1">
    <source>
        <dbReference type="EMBL" id="KAF0419870.1"/>
    </source>
</evidence>
<dbReference type="OrthoDB" id="10542555at2759"/>
<proteinExistence type="predicted"/>
<name>A0A8H4A396_GIGMA</name>
<organism evidence="1 2">
    <name type="scientific">Gigaspora margarita</name>
    <dbReference type="NCBI Taxonomy" id="4874"/>
    <lineage>
        <taxon>Eukaryota</taxon>
        <taxon>Fungi</taxon>
        <taxon>Fungi incertae sedis</taxon>
        <taxon>Mucoromycota</taxon>
        <taxon>Glomeromycotina</taxon>
        <taxon>Glomeromycetes</taxon>
        <taxon>Diversisporales</taxon>
        <taxon>Gigasporaceae</taxon>
        <taxon>Gigaspora</taxon>
    </lineage>
</organism>
<accession>A0A8H4A396</accession>